<evidence type="ECO:0000313" key="3">
    <source>
        <dbReference type="Proteomes" id="UP000257109"/>
    </source>
</evidence>
<evidence type="ECO:0000313" key="2">
    <source>
        <dbReference type="EMBL" id="RDX70898.1"/>
    </source>
</evidence>
<dbReference type="AlphaFoldDB" id="A0A371EXY5"/>
<dbReference type="EMBL" id="QJKJ01011537">
    <property type="protein sequence ID" value="RDX70898.1"/>
    <property type="molecule type" value="Genomic_DNA"/>
</dbReference>
<keyword evidence="1" id="KW-1133">Transmembrane helix</keyword>
<evidence type="ECO:0000256" key="1">
    <source>
        <dbReference type="SAM" id="Phobius"/>
    </source>
</evidence>
<gene>
    <name evidence="2" type="ORF">CR513_49809</name>
</gene>
<dbReference type="Proteomes" id="UP000257109">
    <property type="component" value="Unassembled WGS sequence"/>
</dbReference>
<sequence>MMYGSYYLYLKENPSLEPNGYTKMNLTKIERLKVICVLLSCVAHNHMRLHQMDVKREFLNGKSIIGTKWVSKNEFDENGKVVRNKARLVAEENSLWLKASTSCLMISFFVLLMILYVKNSLYACAKEFNMSMMRELKFFLGLQIK</sequence>
<name>A0A371EXY5_MUCPR</name>
<accession>A0A371EXY5</accession>
<keyword evidence="3" id="KW-1185">Reference proteome</keyword>
<proteinExistence type="predicted"/>
<keyword evidence="1" id="KW-0472">Membrane</keyword>
<feature type="transmembrane region" description="Helical" evidence="1">
    <location>
        <begin position="95"/>
        <end position="117"/>
    </location>
</feature>
<comment type="caution">
    <text evidence="2">The sequence shown here is derived from an EMBL/GenBank/DDBJ whole genome shotgun (WGS) entry which is preliminary data.</text>
</comment>
<keyword evidence="1" id="KW-0812">Transmembrane</keyword>
<reference evidence="2" key="1">
    <citation type="submission" date="2018-05" db="EMBL/GenBank/DDBJ databases">
        <title>Draft genome of Mucuna pruriens seed.</title>
        <authorList>
            <person name="Nnadi N.E."/>
            <person name="Vos R."/>
            <person name="Hasami M.H."/>
            <person name="Devisetty U.K."/>
            <person name="Aguiy J.C."/>
        </authorList>
    </citation>
    <scope>NUCLEOTIDE SEQUENCE [LARGE SCALE GENOMIC DNA]</scope>
    <source>
        <strain evidence="2">JCA_2017</strain>
    </source>
</reference>
<organism evidence="2 3">
    <name type="scientific">Mucuna pruriens</name>
    <name type="common">Velvet bean</name>
    <name type="synonym">Dolichos pruriens</name>
    <dbReference type="NCBI Taxonomy" id="157652"/>
    <lineage>
        <taxon>Eukaryota</taxon>
        <taxon>Viridiplantae</taxon>
        <taxon>Streptophyta</taxon>
        <taxon>Embryophyta</taxon>
        <taxon>Tracheophyta</taxon>
        <taxon>Spermatophyta</taxon>
        <taxon>Magnoliopsida</taxon>
        <taxon>eudicotyledons</taxon>
        <taxon>Gunneridae</taxon>
        <taxon>Pentapetalae</taxon>
        <taxon>rosids</taxon>
        <taxon>fabids</taxon>
        <taxon>Fabales</taxon>
        <taxon>Fabaceae</taxon>
        <taxon>Papilionoideae</taxon>
        <taxon>50 kb inversion clade</taxon>
        <taxon>NPAAA clade</taxon>
        <taxon>indigoferoid/millettioid clade</taxon>
        <taxon>Phaseoleae</taxon>
        <taxon>Mucuna</taxon>
    </lineage>
</organism>
<feature type="non-terminal residue" evidence="2">
    <location>
        <position position="1"/>
    </location>
</feature>
<evidence type="ECO:0008006" key="4">
    <source>
        <dbReference type="Google" id="ProtNLM"/>
    </source>
</evidence>
<protein>
    <recommendedName>
        <fullName evidence="4">Reverse transcriptase Ty1/copia-type domain-containing protein</fullName>
    </recommendedName>
</protein>
<dbReference type="OrthoDB" id="1166568at2759"/>